<proteinExistence type="predicted"/>
<feature type="non-terminal residue" evidence="1">
    <location>
        <position position="1"/>
    </location>
</feature>
<comment type="caution">
    <text evidence="1">The sequence shown here is derived from an EMBL/GenBank/DDBJ whole genome shotgun (WGS) entry which is preliminary data.</text>
</comment>
<gene>
    <name evidence="1" type="ORF">S01H4_57607</name>
</gene>
<sequence>NTRAFEKSIRKLAAVADRSDASLITSMGRIAVRSINFNTPRKTGTLRAGWRPAWLGLQMNGQPSSRPLGPSRKGDAIAAGTFTDNRRSLSPSISFENNTVAVKGTKTYRYGRRLNFDPASKHKGFLDRGTDEAARKITRKAEREYRKLIRRANRG</sequence>
<dbReference type="EMBL" id="BART01033545">
    <property type="protein sequence ID" value="GAH08503.1"/>
    <property type="molecule type" value="Genomic_DNA"/>
</dbReference>
<name>X1EIN6_9ZZZZ</name>
<reference evidence="1" key="1">
    <citation type="journal article" date="2014" name="Front. Microbiol.">
        <title>High frequency of phylogenetically diverse reductive dehalogenase-homologous genes in deep subseafloor sedimentary metagenomes.</title>
        <authorList>
            <person name="Kawai M."/>
            <person name="Futagami T."/>
            <person name="Toyoda A."/>
            <person name="Takaki Y."/>
            <person name="Nishi S."/>
            <person name="Hori S."/>
            <person name="Arai W."/>
            <person name="Tsubouchi T."/>
            <person name="Morono Y."/>
            <person name="Uchiyama I."/>
            <person name="Ito T."/>
            <person name="Fujiyama A."/>
            <person name="Inagaki F."/>
            <person name="Takami H."/>
        </authorList>
    </citation>
    <scope>NUCLEOTIDE SEQUENCE</scope>
    <source>
        <strain evidence="1">Expedition CK06-06</strain>
    </source>
</reference>
<evidence type="ECO:0000313" key="1">
    <source>
        <dbReference type="EMBL" id="GAH08503.1"/>
    </source>
</evidence>
<accession>X1EIN6</accession>
<organism evidence="1">
    <name type="scientific">marine sediment metagenome</name>
    <dbReference type="NCBI Taxonomy" id="412755"/>
    <lineage>
        <taxon>unclassified sequences</taxon>
        <taxon>metagenomes</taxon>
        <taxon>ecological metagenomes</taxon>
    </lineage>
</organism>
<protein>
    <submittedName>
        <fullName evidence="1">Uncharacterized protein</fullName>
    </submittedName>
</protein>
<dbReference type="AlphaFoldDB" id="X1EIN6"/>